<dbReference type="InterPro" id="IPR051955">
    <property type="entry name" value="PME_Inhibitor"/>
</dbReference>
<keyword evidence="6" id="KW-1185">Reference proteome</keyword>
<dbReference type="STRING" id="4565.A0A3B6ML37"/>
<dbReference type="CDD" id="cd15800">
    <property type="entry name" value="PMEI-like_2"/>
    <property type="match status" value="1"/>
</dbReference>
<dbReference type="GO" id="GO:0004857">
    <property type="term" value="F:enzyme inhibitor activity"/>
    <property type="evidence" value="ECO:0000318"/>
    <property type="project" value="GO_Central"/>
</dbReference>
<dbReference type="OrthoDB" id="770764at2759"/>
<dbReference type="Proteomes" id="UP000019116">
    <property type="component" value="Chromosome 5D"/>
</dbReference>
<dbReference type="NCBIfam" id="TIGR01614">
    <property type="entry name" value="PME_inhib"/>
    <property type="match status" value="1"/>
</dbReference>
<dbReference type="PANTHER" id="PTHR31080:SF281">
    <property type="entry name" value="OS12G0561500 PROTEIN"/>
    <property type="match status" value="1"/>
</dbReference>
<dbReference type="OMA" id="NAMDTIP"/>
<dbReference type="PaxDb" id="4565-Traes_5DS_FD0D30583.1"/>
<sequence>MRPPLVACLVLLLLSAAAAPPAGAICVPRKPGAGGKVGPLPSPAKPTPPQSKPTPPKATPVAPGGDIVKALCAKTDYPDVCVAAIGKQPPPAGKKLDGPGVLEMAMAVVRAKAAEAKKAAEALIADPKTPKLAVGPLRDCADSYDDIPYSLDHAMKAIAATDKDTTGTMLDTCRTDVDTCDQGFEDREELPRLMSKHDAELAKLASNCLAIAQAVGLHPGQS</sequence>
<dbReference type="Pfam" id="PF04043">
    <property type="entry name" value="PMEI"/>
    <property type="match status" value="1"/>
</dbReference>
<dbReference type="FunFam" id="1.20.140.40:FF:000003">
    <property type="entry name" value="Invertase/pectin methylesterase inhibitor family protein"/>
    <property type="match status" value="1"/>
</dbReference>
<dbReference type="Gramene" id="TraesROB_scaffold_002641_01G000100.1">
    <property type="protein sequence ID" value="TraesROB_scaffold_002641_01G000100.1"/>
    <property type="gene ID" value="TraesROB_scaffold_002641_01G000100"/>
</dbReference>
<dbReference type="Gramene" id="TraesCS5D03G0237400.1">
    <property type="protein sequence ID" value="TraesCS5D03G0237400.1.CDS1"/>
    <property type="gene ID" value="TraesCS5D03G0237400"/>
</dbReference>
<proteinExistence type="predicted"/>
<evidence type="ECO:0000259" key="4">
    <source>
        <dbReference type="SMART" id="SM00856"/>
    </source>
</evidence>
<evidence type="ECO:0000256" key="3">
    <source>
        <dbReference type="SAM" id="SignalP"/>
    </source>
</evidence>
<dbReference type="Gramene" id="TraesMAC5D03G03064590.1">
    <property type="protein sequence ID" value="TraesMAC5D03G03064590.1.CDS1"/>
    <property type="gene ID" value="TraesMAC5D03G03064590"/>
</dbReference>
<dbReference type="Gramene" id="TraesCAD_scaffold_001856_01G000100.1">
    <property type="protein sequence ID" value="TraesCAD_scaffold_001856_01G000100.1"/>
    <property type="gene ID" value="TraesCAD_scaffold_001856_01G000100"/>
</dbReference>
<dbReference type="SUPFAM" id="SSF101148">
    <property type="entry name" value="Plant invertase/pectin methylesterase inhibitor"/>
    <property type="match status" value="1"/>
</dbReference>
<dbReference type="Gramene" id="TraesCS5D02G100400.1">
    <property type="protein sequence ID" value="TraesCS5D02G100400.1.cds1"/>
    <property type="gene ID" value="TraesCS5D02G100400"/>
</dbReference>
<dbReference type="Gramene" id="TraesWEE_scaffold_191498_01G000100.1">
    <property type="protein sequence ID" value="TraesWEE_scaffold_191498_01G000100.1"/>
    <property type="gene ID" value="TraesWEE_scaffold_191498_01G000100"/>
</dbReference>
<keyword evidence="1 3" id="KW-0732">Signal</keyword>
<reference evidence="5" key="2">
    <citation type="submission" date="2018-10" db="UniProtKB">
        <authorList>
            <consortium name="EnsemblPlants"/>
        </authorList>
    </citation>
    <scope>IDENTIFICATION</scope>
</reference>
<dbReference type="Gramene" id="TraesCLE_scaffold_125276_01G000100.1">
    <property type="protein sequence ID" value="TraesCLE_scaffold_125276_01G000100.1"/>
    <property type="gene ID" value="TraesCLE_scaffold_125276_01G000100"/>
</dbReference>
<dbReference type="SMR" id="A0A3B6ML37"/>
<dbReference type="PANTHER" id="PTHR31080">
    <property type="entry name" value="PECTINESTERASE INHIBITOR-LIKE"/>
    <property type="match status" value="1"/>
</dbReference>
<dbReference type="Gramene" id="TraesNOR5D03G03095080.1">
    <property type="protein sequence ID" value="TraesNOR5D03G03095080.1.CDS1"/>
    <property type="gene ID" value="TraesNOR5D03G03095080"/>
</dbReference>
<reference evidence="5" key="1">
    <citation type="submission" date="2018-08" db="EMBL/GenBank/DDBJ databases">
        <authorList>
            <person name="Rossello M."/>
        </authorList>
    </citation>
    <scope>NUCLEOTIDE SEQUENCE [LARGE SCALE GENOMIC DNA]</scope>
    <source>
        <strain evidence="5">cv. Chinese Spring</strain>
    </source>
</reference>
<dbReference type="InterPro" id="IPR006501">
    <property type="entry name" value="Pectinesterase_inhib_dom"/>
</dbReference>
<dbReference type="InterPro" id="IPR035513">
    <property type="entry name" value="Invertase/methylesterase_inhib"/>
</dbReference>
<dbReference type="SMART" id="SM00856">
    <property type="entry name" value="PMEI"/>
    <property type="match status" value="1"/>
</dbReference>
<evidence type="ECO:0000313" key="5">
    <source>
        <dbReference type="EnsemblPlants" id="TraesCS5D02G100400.1.cds1"/>
    </source>
</evidence>
<dbReference type="Gramene" id="TraesSTA5D03G03057440.1">
    <property type="protein sequence ID" value="TraesSTA5D03G03057440.1.CDS1"/>
    <property type="gene ID" value="TraesSTA5D03G03057440"/>
</dbReference>
<dbReference type="EnsemblPlants" id="TraesCS5D02G100400.1">
    <property type="protein sequence ID" value="TraesCS5D02G100400.1.cds1"/>
    <property type="gene ID" value="TraesCS5D02G100400"/>
</dbReference>
<evidence type="ECO:0000256" key="2">
    <source>
        <dbReference type="SAM" id="MobiDB-lite"/>
    </source>
</evidence>
<organism evidence="5">
    <name type="scientific">Triticum aestivum</name>
    <name type="common">Wheat</name>
    <dbReference type="NCBI Taxonomy" id="4565"/>
    <lineage>
        <taxon>Eukaryota</taxon>
        <taxon>Viridiplantae</taxon>
        <taxon>Streptophyta</taxon>
        <taxon>Embryophyta</taxon>
        <taxon>Tracheophyta</taxon>
        <taxon>Spermatophyta</taxon>
        <taxon>Magnoliopsida</taxon>
        <taxon>Liliopsida</taxon>
        <taxon>Poales</taxon>
        <taxon>Poaceae</taxon>
        <taxon>BOP clade</taxon>
        <taxon>Pooideae</taxon>
        <taxon>Triticodae</taxon>
        <taxon>Triticeae</taxon>
        <taxon>Triticinae</taxon>
        <taxon>Triticum</taxon>
    </lineage>
</organism>
<feature type="signal peptide" evidence="3">
    <location>
        <begin position="1"/>
        <end position="24"/>
    </location>
</feature>
<dbReference type="Gramene" id="TraesLDM5D03G03071120.1">
    <property type="protein sequence ID" value="TraesLDM5D03G03071120.1.CDS1"/>
    <property type="gene ID" value="TraesLDM5D03G03071120"/>
</dbReference>
<feature type="domain" description="Pectinesterase inhibitor" evidence="4">
    <location>
        <begin position="63"/>
        <end position="211"/>
    </location>
</feature>
<evidence type="ECO:0000256" key="1">
    <source>
        <dbReference type="ARBA" id="ARBA00022729"/>
    </source>
</evidence>
<dbReference type="Gramene" id="TraesLAC5D03G03022080.1">
    <property type="protein sequence ID" value="TraesLAC5D03G03022080.1.CDS1"/>
    <property type="gene ID" value="TraesLAC5D03G03022080"/>
</dbReference>
<feature type="region of interest" description="Disordered" evidence="2">
    <location>
        <begin position="35"/>
        <end position="61"/>
    </location>
</feature>
<dbReference type="GO" id="GO:0009505">
    <property type="term" value="C:plant-type cell wall"/>
    <property type="evidence" value="ECO:0000318"/>
    <property type="project" value="GO_Central"/>
</dbReference>
<dbReference type="Gramene" id="TraesSYM5D03G03005430.1">
    <property type="protein sequence ID" value="TraesSYM5D03G03005430.1.CDS1"/>
    <property type="gene ID" value="TraesSYM5D03G03005430"/>
</dbReference>
<feature type="compositionally biased region" description="Pro residues" evidence="2">
    <location>
        <begin position="40"/>
        <end position="58"/>
    </location>
</feature>
<dbReference type="AlphaFoldDB" id="A0A3B6ML37"/>
<accession>A0A3B6ML37</accession>
<dbReference type="Gramene" id="TraesARI5D03G03018940.1">
    <property type="protein sequence ID" value="TraesARI5D03G03018940.1.CDS1"/>
    <property type="gene ID" value="TraesARI5D03G03018940"/>
</dbReference>
<dbReference type="GO" id="GO:0009827">
    <property type="term" value="P:plant-type cell wall modification"/>
    <property type="evidence" value="ECO:0000318"/>
    <property type="project" value="GO_Central"/>
</dbReference>
<dbReference type="Gramene" id="TraesJUL5D03G03090420.1">
    <property type="protein sequence ID" value="TraesJUL5D03G03090420.1.CDS1"/>
    <property type="gene ID" value="TraesJUL5D03G03090420"/>
</dbReference>
<dbReference type="Gramene" id="TraesPARA_EIv1.0_1785620.1">
    <property type="protein sequence ID" value="TraesPARA_EIv1.0_1785620.1.CDS1"/>
    <property type="gene ID" value="TraesPARA_EIv1.0_1785620"/>
</dbReference>
<feature type="chain" id="PRO_5043177637" description="Pectinesterase inhibitor domain-containing protein" evidence="3">
    <location>
        <begin position="25"/>
        <end position="222"/>
    </location>
</feature>
<dbReference type="Gene3D" id="1.20.140.40">
    <property type="entry name" value="Invertase/pectin methylesterase inhibitor family protein"/>
    <property type="match status" value="1"/>
</dbReference>
<name>A0A3B6ML37_WHEAT</name>
<protein>
    <recommendedName>
        <fullName evidence="4">Pectinesterase inhibitor domain-containing protein</fullName>
    </recommendedName>
</protein>
<dbReference type="Gramene" id="TraesJAG5D03G03064870.1">
    <property type="protein sequence ID" value="TraesJAG5D03G03064870.1.CDS1"/>
    <property type="gene ID" value="TraesJAG5D03G03064870"/>
</dbReference>
<evidence type="ECO:0000313" key="6">
    <source>
        <dbReference type="Proteomes" id="UP000019116"/>
    </source>
</evidence>